<proteinExistence type="predicted"/>
<evidence type="ECO:0000313" key="2">
    <source>
        <dbReference type="EMBL" id="GGD43818.1"/>
    </source>
</evidence>
<feature type="region of interest" description="Disordered" evidence="1">
    <location>
        <begin position="235"/>
        <end position="255"/>
    </location>
</feature>
<name>A0A916YGL9_9HYPH</name>
<gene>
    <name evidence="2" type="ORF">GCM10011335_53060</name>
</gene>
<reference evidence="2" key="2">
    <citation type="submission" date="2020-09" db="EMBL/GenBank/DDBJ databases">
        <authorList>
            <person name="Sun Q."/>
            <person name="Zhou Y."/>
        </authorList>
    </citation>
    <scope>NUCLEOTIDE SEQUENCE</scope>
    <source>
        <strain evidence="2">CGMCC 1.15493</strain>
    </source>
</reference>
<dbReference type="EMBL" id="BMJJ01000024">
    <property type="protein sequence ID" value="GGD43818.1"/>
    <property type="molecule type" value="Genomic_DNA"/>
</dbReference>
<dbReference type="RefSeq" id="WP_188855458.1">
    <property type="nucleotide sequence ID" value="NZ_BMJJ01000024.1"/>
</dbReference>
<dbReference type="Proteomes" id="UP000613160">
    <property type="component" value="Unassembled WGS sequence"/>
</dbReference>
<sequence length="255" mass="27595">MARPPLVELDRASLRRFERNLDALGTVVVPSAAKDAARSAGKQAQVLLSVAFRRHIGGGPAPATRIHPGSASSSVLVVESKTTADEIGIDLQVSPRAARWLQFQLGDRKRRRPGEVGVAHSANWVPQTKRLRRLGFRMPYGNLAMGTLAELVAMSQSQTSDTTGGVFYREARKKSAAGFYRRTGRDTAPQLLVAAARQSRYRGNMKLQAAWTNAVERAGGRMTADAAREIMKRVDRMAKGGNGGGKVDGPTAFEK</sequence>
<keyword evidence="3" id="KW-1185">Reference proteome</keyword>
<reference evidence="2" key="1">
    <citation type="journal article" date="2014" name="Int. J. Syst. Evol. Microbiol.">
        <title>Complete genome sequence of Corynebacterium casei LMG S-19264T (=DSM 44701T), isolated from a smear-ripened cheese.</title>
        <authorList>
            <consortium name="US DOE Joint Genome Institute (JGI-PGF)"/>
            <person name="Walter F."/>
            <person name="Albersmeier A."/>
            <person name="Kalinowski J."/>
            <person name="Ruckert C."/>
        </authorList>
    </citation>
    <scope>NUCLEOTIDE SEQUENCE</scope>
    <source>
        <strain evidence="2">CGMCC 1.15493</strain>
    </source>
</reference>
<accession>A0A916YGL9</accession>
<comment type="caution">
    <text evidence="2">The sequence shown here is derived from an EMBL/GenBank/DDBJ whole genome shotgun (WGS) entry which is preliminary data.</text>
</comment>
<dbReference type="AlphaFoldDB" id="A0A916YGL9"/>
<evidence type="ECO:0000256" key="1">
    <source>
        <dbReference type="SAM" id="MobiDB-lite"/>
    </source>
</evidence>
<organism evidence="2 3">
    <name type="scientific">Aureimonas glaciei</name>
    <dbReference type="NCBI Taxonomy" id="1776957"/>
    <lineage>
        <taxon>Bacteria</taxon>
        <taxon>Pseudomonadati</taxon>
        <taxon>Pseudomonadota</taxon>
        <taxon>Alphaproteobacteria</taxon>
        <taxon>Hyphomicrobiales</taxon>
        <taxon>Aurantimonadaceae</taxon>
        <taxon>Aureimonas</taxon>
    </lineage>
</organism>
<protein>
    <submittedName>
        <fullName evidence="2">Uncharacterized protein</fullName>
    </submittedName>
</protein>
<evidence type="ECO:0000313" key="3">
    <source>
        <dbReference type="Proteomes" id="UP000613160"/>
    </source>
</evidence>